<reference evidence="2" key="1">
    <citation type="submission" date="2017-08" db="EMBL/GenBank/DDBJ databases">
        <title>Direct submision.</title>
        <authorList>
            <person name="Kim S.-J."/>
            <person name="Rhee S.-K."/>
        </authorList>
    </citation>
    <scope>NUCLEOTIDE SEQUENCE [LARGE SCALE GENOMIC DNA]</scope>
    <source>
        <strain evidence="2">GI5</strain>
    </source>
</reference>
<organism evidence="1 2">
    <name type="scientific">Ketobacter alkanivorans</name>
    <dbReference type="NCBI Taxonomy" id="1917421"/>
    <lineage>
        <taxon>Bacteria</taxon>
        <taxon>Pseudomonadati</taxon>
        <taxon>Pseudomonadota</taxon>
        <taxon>Gammaproteobacteria</taxon>
        <taxon>Pseudomonadales</taxon>
        <taxon>Ketobacteraceae</taxon>
        <taxon>Ketobacter</taxon>
    </lineage>
</organism>
<accession>A0A2K9LGJ5</accession>
<evidence type="ECO:0000313" key="2">
    <source>
        <dbReference type="Proteomes" id="UP000235116"/>
    </source>
</evidence>
<gene>
    <name evidence="1" type="ORF">Kalk_03315</name>
</gene>
<dbReference type="EMBL" id="CP022684">
    <property type="protein sequence ID" value="AUM11506.1"/>
    <property type="molecule type" value="Genomic_DNA"/>
</dbReference>
<keyword evidence="2" id="KW-1185">Reference proteome</keyword>
<dbReference type="AlphaFoldDB" id="A0A2K9LGJ5"/>
<protein>
    <submittedName>
        <fullName evidence="1">Uncharacterized protein</fullName>
    </submittedName>
</protein>
<proteinExistence type="predicted"/>
<dbReference type="RefSeq" id="WP_101892846.1">
    <property type="nucleotide sequence ID" value="NZ_CP022684.1"/>
</dbReference>
<evidence type="ECO:0000313" key="1">
    <source>
        <dbReference type="EMBL" id="AUM11506.1"/>
    </source>
</evidence>
<name>A0A2K9LGJ5_9GAMM</name>
<dbReference type="OrthoDB" id="6078551at2"/>
<dbReference type="Proteomes" id="UP000235116">
    <property type="component" value="Chromosome"/>
</dbReference>
<sequence length="64" mass="7144">MIGNGYPCGKKGYVILEEGDINPSSLQLDVRHYLVVKPNGEQVSGNFSFAEAEQFIREQEAKNK</sequence>
<dbReference type="KEGG" id="kak:Kalk_03315"/>